<feature type="signal peptide" evidence="3">
    <location>
        <begin position="1"/>
        <end position="36"/>
    </location>
</feature>
<evidence type="ECO:0000259" key="4">
    <source>
        <dbReference type="SMART" id="SM00495"/>
    </source>
</evidence>
<dbReference type="InterPro" id="IPR014756">
    <property type="entry name" value="Ig_E-set"/>
</dbReference>
<proteinExistence type="predicted"/>
<dbReference type="CDD" id="cd21177">
    <property type="entry name" value="LPMO_AA10"/>
    <property type="match status" value="1"/>
</dbReference>
<reference evidence="6" key="1">
    <citation type="journal article" date="2019" name="Int. J. Syst. Evol. Microbiol.">
        <title>The Global Catalogue of Microorganisms (GCM) 10K type strain sequencing project: providing services to taxonomists for standard genome sequencing and annotation.</title>
        <authorList>
            <consortium name="The Broad Institute Genomics Platform"/>
            <consortium name="The Broad Institute Genome Sequencing Center for Infectious Disease"/>
            <person name="Wu L."/>
            <person name="Ma J."/>
        </authorList>
    </citation>
    <scope>NUCLEOTIDE SEQUENCE [LARGE SCALE GENOMIC DNA]</scope>
    <source>
        <strain evidence="6">KCTC 52237</strain>
    </source>
</reference>
<dbReference type="Pfam" id="PF03067">
    <property type="entry name" value="LPMO_10"/>
    <property type="match status" value="1"/>
</dbReference>
<dbReference type="SUPFAM" id="SSF81296">
    <property type="entry name" value="E set domains"/>
    <property type="match status" value="1"/>
</dbReference>
<comment type="caution">
    <text evidence="5">The sequence shown here is derived from an EMBL/GenBank/DDBJ whole genome shotgun (WGS) entry which is preliminary data.</text>
</comment>
<sequence length="398" mass="42257">MNKINKWHSHLNLKSCGVSALIISLSSLFAVSQANAHGFVSSPKSRVIQCKENGIENPTHPACIAAKAAGNGGLYTPQEVAVGGVRDNHEFFIPDGRLCSANRANLFGMDLARTDWPATNVSAGPLQFVWTNTAAHKTMYFRYYITREGYNHAQPLRWSDLELIYDSGKEPAEATSLHTVPMPPRTGRHIVYSIWQRDWELDAAEGFYQCIDVNYGGSSNSSAASSTPSSVPSSSVGSVASSSLASSVSNNTCAGLGIWNPTIAYQNPTQIQHNGRRYQANYWTQGNNPATNNGQYNFWLDLGACVGGVTSSSSSVASVAPSSSSVSSQAASSSSVATGNCSSPAYVNGATYTTGALVQNGGSEYSCTVAGWCTVGGPYAPGTGWAWQNAWSLVRSCQ</sequence>
<evidence type="ECO:0000313" key="5">
    <source>
        <dbReference type="EMBL" id="MFC3114651.1"/>
    </source>
</evidence>
<dbReference type="RefSeq" id="WP_378116189.1">
    <property type="nucleotide sequence ID" value="NZ_JBHRTF010000002.1"/>
</dbReference>
<dbReference type="Proteomes" id="UP001595555">
    <property type="component" value="Unassembled WGS sequence"/>
</dbReference>
<dbReference type="Gene3D" id="2.70.50.50">
    <property type="entry name" value="chitin-binding protein cbp21"/>
    <property type="match status" value="1"/>
</dbReference>
<evidence type="ECO:0000256" key="2">
    <source>
        <dbReference type="ARBA" id="ARBA00022801"/>
    </source>
</evidence>
<dbReference type="InterPro" id="IPR036573">
    <property type="entry name" value="CBM_sf_5/12"/>
</dbReference>
<keyword evidence="6" id="KW-1185">Reference proteome</keyword>
<feature type="domain" description="Chitin-binding type-3" evidence="4">
    <location>
        <begin position="343"/>
        <end position="390"/>
    </location>
</feature>
<keyword evidence="1 3" id="KW-0732">Signal</keyword>
<feature type="domain" description="Chitin-binding type-3" evidence="4">
    <location>
        <begin position="256"/>
        <end position="302"/>
    </location>
</feature>
<dbReference type="InterPro" id="IPR051024">
    <property type="entry name" value="GlcNAc_Chitin_IntDeg"/>
</dbReference>
<organism evidence="5 6">
    <name type="scientific">Cellvibrio fontiphilus</name>
    <dbReference type="NCBI Taxonomy" id="1815559"/>
    <lineage>
        <taxon>Bacteria</taxon>
        <taxon>Pseudomonadati</taxon>
        <taxon>Pseudomonadota</taxon>
        <taxon>Gammaproteobacteria</taxon>
        <taxon>Cellvibrionales</taxon>
        <taxon>Cellvibrionaceae</taxon>
        <taxon>Cellvibrio</taxon>
    </lineage>
</organism>
<dbReference type="InterPro" id="IPR003610">
    <property type="entry name" value="CBM5/12"/>
</dbReference>
<protein>
    <submittedName>
        <fullName evidence="5">Lytic polysaccharide monooxygenase</fullName>
    </submittedName>
</protein>
<name>A0ABV7FD39_9GAMM</name>
<dbReference type="GO" id="GO:0004497">
    <property type="term" value="F:monooxygenase activity"/>
    <property type="evidence" value="ECO:0007669"/>
    <property type="project" value="UniProtKB-KW"/>
</dbReference>
<evidence type="ECO:0000256" key="1">
    <source>
        <dbReference type="ARBA" id="ARBA00022729"/>
    </source>
</evidence>
<dbReference type="CDD" id="cd12215">
    <property type="entry name" value="ChiC_BD"/>
    <property type="match status" value="1"/>
</dbReference>
<keyword evidence="5" id="KW-0560">Oxidoreductase</keyword>
<evidence type="ECO:0000256" key="3">
    <source>
        <dbReference type="SAM" id="SignalP"/>
    </source>
</evidence>
<dbReference type="PANTHER" id="PTHR34823:SF1">
    <property type="entry name" value="CHITIN-BINDING TYPE-4 DOMAIN-CONTAINING PROTEIN"/>
    <property type="match status" value="1"/>
</dbReference>
<dbReference type="SMART" id="SM00495">
    <property type="entry name" value="ChtBD3"/>
    <property type="match status" value="2"/>
</dbReference>
<dbReference type="Gene3D" id="2.10.10.20">
    <property type="entry name" value="Carbohydrate-binding module superfamily 5/12"/>
    <property type="match status" value="1"/>
</dbReference>
<gene>
    <name evidence="5" type="ORF">ACFODX_03715</name>
</gene>
<dbReference type="EMBL" id="JBHRTF010000002">
    <property type="protein sequence ID" value="MFC3114651.1"/>
    <property type="molecule type" value="Genomic_DNA"/>
</dbReference>
<evidence type="ECO:0000313" key="6">
    <source>
        <dbReference type="Proteomes" id="UP001595555"/>
    </source>
</evidence>
<feature type="chain" id="PRO_5047027654" evidence="3">
    <location>
        <begin position="37"/>
        <end position="398"/>
    </location>
</feature>
<keyword evidence="2" id="KW-0378">Hydrolase</keyword>
<dbReference type="SUPFAM" id="SSF51055">
    <property type="entry name" value="Carbohydrate binding domain"/>
    <property type="match status" value="1"/>
</dbReference>
<dbReference type="InterPro" id="IPR004302">
    <property type="entry name" value="Cellulose/chitin-bd_N"/>
</dbReference>
<accession>A0ABV7FD39</accession>
<keyword evidence="5" id="KW-0503">Monooxygenase</keyword>
<dbReference type="PANTHER" id="PTHR34823">
    <property type="entry name" value="GLCNAC-BINDING PROTEIN A"/>
    <property type="match status" value="1"/>
</dbReference>